<dbReference type="EMBL" id="QUQM01000006">
    <property type="protein sequence ID" value="KAA8645045.1"/>
    <property type="molecule type" value="Genomic_DNA"/>
</dbReference>
<comment type="caution">
    <text evidence="1">The sequence shown here is derived from an EMBL/GenBank/DDBJ whole genome shotgun (WGS) entry which is preliminary data.</text>
</comment>
<sequence>MSMSQSTTSQVPAEYVRGPPNLARIASAKDHKLSSHVRPGGWYLATYDYQRARNKDHIGTFVPQSLAAYMASSG</sequence>
<accession>A0A5M9MDI4</accession>
<dbReference type="AlphaFoldDB" id="A0A5M9MDI4"/>
<evidence type="ECO:0000313" key="2">
    <source>
        <dbReference type="Proteomes" id="UP000324241"/>
    </source>
</evidence>
<protein>
    <submittedName>
        <fullName evidence="1">Uncharacterized protein</fullName>
    </submittedName>
</protein>
<reference evidence="1 2" key="1">
    <citation type="submission" date="2019-08" db="EMBL/GenBank/DDBJ databases">
        <title>The genome sequence of a newly discovered highly antifungal drug resistant Aspergillus species, Aspergillus tanneri NIH 1004.</title>
        <authorList>
            <person name="Mounaud S."/>
            <person name="Singh I."/>
            <person name="Joardar V."/>
            <person name="Pakala S."/>
            <person name="Pakala S."/>
            <person name="Venepally P."/>
            <person name="Chung J.K."/>
            <person name="Losada L."/>
            <person name="Nierman W.C."/>
        </authorList>
    </citation>
    <scope>NUCLEOTIDE SEQUENCE [LARGE SCALE GENOMIC DNA]</scope>
    <source>
        <strain evidence="1 2">NIH1004</strain>
    </source>
</reference>
<name>A0A5M9MDI4_9EURO</name>
<organism evidence="1 2">
    <name type="scientific">Aspergillus tanneri</name>
    <dbReference type="NCBI Taxonomy" id="1220188"/>
    <lineage>
        <taxon>Eukaryota</taxon>
        <taxon>Fungi</taxon>
        <taxon>Dikarya</taxon>
        <taxon>Ascomycota</taxon>
        <taxon>Pezizomycotina</taxon>
        <taxon>Eurotiomycetes</taxon>
        <taxon>Eurotiomycetidae</taxon>
        <taxon>Eurotiales</taxon>
        <taxon>Aspergillaceae</taxon>
        <taxon>Aspergillus</taxon>
        <taxon>Aspergillus subgen. Circumdati</taxon>
    </lineage>
</organism>
<dbReference type="RefSeq" id="XP_033424406.1">
    <property type="nucleotide sequence ID" value="XM_033573854.1"/>
</dbReference>
<proteinExistence type="predicted"/>
<evidence type="ECO:0000313" key="1">
    <source>
        <dbReference type="EMBL" id="KAA8645045.1"/>
    </source>
</evidence>
<dbReference type="Proteomes" id="UP000324241">
    <property type="component" value="Unassembled WGS sequence"/>
</dbReference>
<dbReference type="GeneID" id="54331958"/>
<gene>
    <name evidence="1" type="ORF">ATNIH1004_009256</name>
</gene>